<accession>A0A1I6QDA1</accession>
<evidence type="ECO:0000313" key="4">
    <source>
        <dbReference type="EMBL" id="SFS50315.1"/>
    </source>
</evidence>
<dbReference type="InterPro" id="IPR003680">
    <property type="entry name" value="Flavodoxin_fold"/>
</dbReference>
<dbReference type="GO" id="GO:0005829">
    <property type="term" value="C:cytosol"/>
    <property type="evidence" value="ECO:0007669"/>
    <property type="project" value="TreeGrafter"/>
</dbReference>
<dbReference type="AlphaFoldDB" id="A0A1I6QDA1"/>
<dbReference type="InterPro" id="IPR051545">
    <property type="entry name" value="NAD(P)H_dehydrogenase_qn"/>
</dbReference>
<organism evidence="4 5">
    <name type="scientific">Sulfitobacter marinus</name>
    <dbReference type="NCBI Taxonomy" id="394264"/>
    <lineage>
        <taxon>Bacteria</taxon>
        <taxon>Pseudomonadati</taxon>
        <taxon>Pseudomonadota</taxon>
        <taxon>Alphaproteobacteria</taxon>
        <taxon>Rhodobacterales</taxon>
        <taxon>Roseobacteraceae</taxon>
        <taxon>Sulfitobacter</taxon>
    </lineage>
</organism>
<dbReference type="SUPFAM" id="SSF52218">
    <property type="entry name" value="Flavoproteins"/>
    <property type="match status" value="1"/>
</dbReference>
<dbReference type="OrthoDB" id="9798454at2"/>
<proteinExistence type="inferred from homology"/>
<dbReference type="PANTHER" id="PTHR10204">
    <property type="entry name" value="NAD P H OXIDOREDUCTASE-RELATED"/>
    <property type="match status" value="1"/>
</dbReference>
<name>A0A1I6QDA1_9RHOB</name>
<evidence type="ECO:0000256" key="1">
    <source>
        <dbReference type="ARBA" id="ARBA00006252"/>
    </source>
</evidence>
<gene>
    <name evidence="4" type="ORF">SAMN04488040_0658</name>
</gene>
<dbReference type="EMBL" id="FPAJ01000001">
    <property type="protein sequence ID" value="SFS50315.1"/>
    <property type="molecule type" value="Genomic_DNA"/>
</dbReference>
<dbReference type="Gene3D" id="3.40.50.360">
    <property type="match status" value="1"/>
</dbReference>
<dbReference type="Proteomes" id="UP000199239">
    <property type="component" value="Unassembled WGS sequence"/>
</dbReference>
<evidence type="ECO:0000259" key="3">
    <source>
        <dbReference type="Pfam" id="PF02525"/>
    </source>
</evidence>
<evidence type="ECO:0000313" key="5">
    <source>
        <dbReference type="Proteomes" id="UP000199239"/>
    </source>
</evidence>
<feature type="domain" description="Flavodoxin-like fold" evidence="3">
    <location>
        <begin position="4"/>
        <end position="174"/>
    </location>
</feature>
<keyword evidence="2" id="KW-0560">Oxidoreductase</keyword>
<dbReference type="STRING" id="394264.SAMN04488040_0658"/>
<comment type="similarity">
    <text evidence="1">Belongs to the NAD(P)H dehydrogenase (quinone) family.</text>
</comment>
<reference evidence="5" key="1">
    <citation type="submission" date="2016-10" db="EMBL/GenBank/DDBJ databases">
        <authorList>
            <person name="Varghese N."/>
            <person name="Submissions S."/>
        </authorList>
    </citation>
    <scope>NUCLEOTIDE SEQUENCE [LARGE SCALE GENOMIC DNA]</scope>
    <source>
        <strain evidence="5">DSM 23422</strain>
    </source>
</reference>
<dbReference type="PANTHER" id="PTHR10204:SF34">
    <property type="entry name" value="NAD(P)H DEHYDROGENASE [QUINONE] 1 ISOFORM 1"/>
    <property type="match status" value="1"/>
</dbReference>
<dbReference type="RefSeq" id="WP_093914888.1">
    <property type="nucleotide sequence ID" value="NZ_FPAJ01000001.1"/>
</dbReference>
<dbReference type="InterPro" id="IPR029039">
    <property type="entry name" value="Flavoprotein-like_sf"/>
</dbReference>
<protein>
    <submittedName>
        <fullName evidence="4">Putative NADPH-quinone reductase (Modulator of drug activity B)</fullName>
    </submittedName>
</protein>
<dbReference type="Pfam" id="PF02525">
    <property type="entry name" value="Flavodoxin_2"/>
    <property type="match status" value="1"/>
</dbReference>
<sequence>MSSKRIFVLNGHPAATSLSKAFSETYAQAARAAGHDVRIMHLHDLNFDMDYGFSGYSNYKPLEPDLEVFQSNVEWSQHVVLSTPMWWGGLPAKLKGLIDRAFLPGWAFDTRTIKMGMPAPMLTGRTARVIVTSDTPGFFFGLLYSKALLRQIKGQIFHFVGIKPTKITYFAPASHAGPAQIKPWMKTVKSLGQRAI</sequence>
<keyword evidence="5" id="KW-1185">Reference proteome</keyword>
<evidence type="ECO:0000256" key="2">
    <source>
        <dbReference type="ARBA" id="ARBA00023002"/>
    </source>
</evidence>
<dbReference type="GO" id="GO:0003955">
    <property type="term" value="F:NAD(P)H dehydrogenase (quinone) activity"/>
    <property type="evidence" value="ECO:0007669"/>
    <property type="project" value="TreeGrafter"/>
</dbReference>